<dbReference type="Proteomes" id="UP000232003">
    <property type="component" value="Chromosome"/>
</dbReference>
<keyword evidence="2" id="KW-1185">Reference proteome</keyword>
<dbReference type="AlphaFoldDB" id="A0A2K8SHB0"/>
<evidence type="ECO:0000313" key="1">
    <source>
        <dbReference type="EMBL" id="AUB34854.1"/>
    </source>
</evidence>
<protein>
    <submittedName>
        <fullName evidence="1">Uncharacterized protein</fullName>
    </submittedName>
</protein>
<organism evidence="1 2">
    <name type="scientific">Nostoc flagelliforme CCNUN1</name>
    <dbReference type="NCBI Taxonomy" id="2038116"/>
    <lineage>
        <taxon>Bacteria</taxon>
        <taxon>Bacillati</taxon>
        <taxon>Cyanobacteriota</taxon>
        <taxon>Cyanophyceae</taxon>
        <taxon>Nostocales</taxon>
        <taxon>Nostocaceae</taxon>
        <taxon>Nostoc</taxon>
    </lineage>
</organism>
<sequence length="75" mass="8207">MGIGHEDKGKNLLQVLTQITLSPLPPLLPLLPLLPHPPLPTPHICINKTNISKEVSNYGDGKVAKLKQNNIRNLT</sequence>
<dbReference type="KEGG" id="nfl:COO91_00692"/>
<proteinExistence type="predicted"/>
<accession>A0A2K8SHB0</accession>
<reference evidence="1 2" key="1">
    <citation type="submission" date="2017-11" db="EMBL/GenBank/DDBJ databases">
        <title>Complete genome of a free-living desiccation-tolerant cyanobacterium and its photosynthetic adaptation to extreme terrestrial habitat.</title>
        <authorList>
            <person name="Shang J."/>
        </authorList>
    </citation>
    <scope>NUCLEOTIDE SEQUENCE [LARGE SCALE GENOMIC DNA]</scope>
    <source>
        <strain evidence="1 2">CCNUN1</strain>
    </source>
</reference>
<gene>
    <name evidence="1" type="ORF">COO91_00692</name>
</gene>
<name>A0A2K8SHB0_9NOSO</name>
<dbReference type="EMBL" id="CP024785">
    <property type="protein sequence ID" value="AUB34854.1"/>
    <property type="molecule type" value="Genomic_DNA"/>
</dbReference>
<evidence type="ECO:0000313" key="2">
    <source>
        <dbReference type="Proteomes" id="UP000232003"/>
    </source>
</evidence>